<keyword evidence="4" id="KW-1185">Reference proteome</keyword>
<dbReference type="Proteomes" id="UP001195624">
    <property type="component" value="Unassembled WGS sequence"/>
</dbReference>
<organism evidence="3 4">
    <name type="scientific">Winslowiella toletana</name>
    <dbReference type="NCBI Taxonomy" id="92490"/>
    <lineage>
        <taxon>Bacteria</taxon>
        <taxon>Pseudomonadati</taxon>
        <taxon>Pseudomonadota</taxon>
        <taxon>Gammaproteobacteria</taxon>
        <taxon>Enterobacterales</taxon>
        <taxon>Erwiniaceae</taxon>
        <taxon>Winslowiella</taxon>
    </lineage>
</organism>
<dbReference type="PANTHER" id="PTHR30160:SF1">
    <property type="entry name" value="LIPOPOLYSACCHARIDE 1,2-N-ACETYLGLUCOSAMINETRANSFERASE-RELATED"/>
    <property type="match status" value="1"/>
</dbReference>
<accession>A0ABS4PEG8</accession>
<comment type="caution">
    <text evidence="3">The sequence shown here is derived from an EMBL/GenBank/DDBJ whole genome shotgun (WGS) entry which is preliminary data.</text>
</comment>
<evidence type="ECO:0000313" key="4">
    <source>
        <dbReference type="Proteomes" id="UP001195624"/>
    </source>
</evidence>
<sequence>MKILIIRRDNIGDLVLTTPLIACIAHVYGTKVDVLVNTYNQSVLDNNPHIGRRHLYSKLHHRKPHQSALGVILRRLKTCVELRLARYDVAIIAREKWDKRPLQWARLSGAKRVIAIGNNSPAAITDLIPQPTERRHIVQLLAELAKPIGVYREPGPLELYITAEEISFIQTRLSIPENLPVYGLQISARKPMQRWQAEKFVEIAQRLNQREKCHILLFWSPGKTSNKEHPGDDNKAQQIIAALEGSFITAVETKSLRELMAAMSLCDQILTSDGGALHIAAGAGVPTVAMFGDSDAWFWGPWGVANEMLEAPERNVGLLSVDEVYNRFIALRSRVLAHNQT</sequence>
<keyword evidence="1" id="KW-0328">Glycosyltransferase</keyword>
<dbReference type="Pfam" id="PF01075">
    <property type="entry name" value="Glyco_transf_9"/>
    <property type="match status" value="1"/>
</dbReference>
<keyword evidence="2" id="KW-0808">Transferase</keyword>
<proteinExistence type="predicted"/>
<dbReference type="PANTHER" id="PTHR30160">
    <property type="entry name" value="TETRAACYLDISACCHARIDE 4'-KINASE-RELATED"/>
    <property type="match status" value="1"/>
</dbReference>
<dbReference type="CDD" id="cd03789">
    <property type="entry name" value="GT9_LPS_heptosyltransferase"/>
    <property type="match status" value="1"/>
</dbReference>
<name>A0ABS4PEG8_9GAMM</name>
<evidence type="ECO:0000256" key="2">
    <source>
        <dbReference type="ARBA" id="ARBA00022679"/>
    </source>
</evidence>
<evidence type="ECO:0000256" key="1">
    <source>
        <dbReference type="ARBA" id="ARBA00022676"/>
    </source>
</evidence>
<protein>
    <submittedName>
        <fullName evidence="3">ADP-heptose:LPS heptosyltransferase</fullName>
    </submittedName>
</protein>
<dbReference type="Gene3D" id="3.40.50.2000">
    <property type="entry name" value="Glycogen Phosphorylase B"/>
    <property type="match status" value="2"/>
</dbReference>
<gene>
    <name evidence="3" type="ORF">J2125_004211</name>
</gene>
<reference evidence="4" key="2">
    <citation type="submission" date="2023-07" db="EMBL/GenBank/DDBJ databases">
        <title>Genome mining of underrepresented organisms for secondary metabolites.</title>
        <authorList>
            <person name="D'Agostino P.M."/>
        </authorList>
    </citation>
    <scope>NUCLEOTIDE SEQUENCE [LARGE SCALE GENOMIC DNA]</scope>
    <source>
        <strain evidence="4">WS4403</strain>
    </source>
</reference>
<evidence type="ECO:0000313" key="3">
    <source>
        <dbReference type="EMBL" id="MBP2171019.1"/>
    </source>
</evidence>
<reference evidence="3 4" key="1">
    <citation type="submission" date="2021-03" db="EMBL/GenBank/DDBJ databases">
        <authorList>
            <person name="D'Agostino P."/>
            <person name="Huntemann M."/>
            <person name="Clum A."/>
            <person name="Spunde A."/>
            <person name="Palaniappan K."/>
            <person name="Ritter S."/>
            <person name="Mikhailova N."/>
            <person name="Chen I.-M."/>
            <person name="Stamatis D."/>
            <person name="Reddy T."/>
            <person name="O'Malley R."/>
            <person name="Daum C."/>
            <person name="Shapiro N."/>
            <person name="Ivanova N."/>
            <person name="Kyrpides N."/>
            <person name="Woyke T."/>
        </authorList>
    </citation>
    <scope>NUCLEOTIDE SEQUENCE [LARGE SCALE GENOMIC DNA]</scope>
    <source>
        <strain evidence="3 4">WS4403</strain>
    </source>
</reference>
<dbReference type="InterPro" id="IPR002201">
    <property type="entry name" value="Glyco_trans_9"/>
</dbReference>
<dbReference type="RefSeq" id="WP_017801942.1">
    <property type="nucleotide sequence ID" value="NZ_JAGGMQ010000001.1"/>
</dbReference>
<dbReference type="EMBL" id="JAGGMQ010000001">
    <property type="protein sequence ID" value="MBP2171019.1"/>
    <property type="molecule type" value="Genomic_DNA"/>
</dbReference>
<dbReference type="SUPFAM" id="SSF53756">
    <property type="entry name" value="UDP-Glycosyltransferase/glycogen phosphorylase"/>
    <property type="match status" value="1"/>
</dbReference>
<dbReference type="InterPro" id="IPR051199">
    <property type="entry name" value="LPS_LOS_Heptosyltrfase"/>
</dbReference>